<feature type="coiled-coil region" evidence="1">
    <location>
        <begin position="85"/>
        <end position="112"/>
    </location>
</feature>
<comment type="caution">
    <text evidence="2">The sequence shown here is derived from an EMBL/GenBank/DDBJ whole genome shotgun (WGS) entry which is preliminary data.</text>
</comment>
<sequence length="120" mass="13697">MYDKGRIISLFPYNKNKNGDRNSLSAMGEHLGLKMGIEGGVYFSFVDLLRDNHRNRITPKVIDNVSLKKVVAQLIKDNISASGELQDALTDKNKWEDEVRELKEKNSALLREKGKRGPFY</sequence>
<organism evidence="2 3">
    <name type="scientific">Oopsacas minuta</name>
    <dbReference type="NCBI Taxonomy" id="111878"/>
    <lineage>
        <taxon>Eukaryota</taxon>
        <taxon>Metazoa</taxon>
        <taxon>Porifera</taxon>
        <taxon>Hexactinellida</taxon>
        <taxon>Hexasterophora</taxon>
        <taxon>Lyssacinosida</taxon>
        <taxon>Leucopsacidae</taxon>
        <taxon>Oopsacas</taxon>
    </lineage>
</organism>
<keyword evidence="3" id="KW-1185">Reference proteome</keyword>
<accession>A0AAV7KFB3</accession>
<keyword evidence="1" id="KW-0175">Coiled coil</keyword>
<dbReference type="Proteomes" id="UP001165289">
    <property type="component" value="Unassembled WGS sequence"/>
</dbReference>
<reference evidence="2 3" key="1">
    <citation type="journal article" date="2023" name="BMC Biol.">
        <title>The compact genome of the sponge Oopsacas minuta (Hexactinellida) is lacking key metazoan core genes.</title>
        <authorList>
            <person name="Santini S."/>
            <person name="Schenkelaars Q."/>
            <person name="Jourda C."/>
            <person name="Duchesne M."/>
            <person name="Belahbib H."/>
            <person name="Rocher C."/>
            <person name="Selva M."/>
            <person name="Riesgo A."/>
            <person name="Vervoort M."/>
            <person name="Leys S.P."/>
            <person name="Kodjabachian L."/>
            <person name="Le Bivic A."/>
            <person name="Borchiellini C."/>
            <person name="Claverie J.M."/>
            <person name="Renard E."/>
        </authorList>
    </citation>
    <scope>NUCLEOTIDE SEQUENCE [LARGE SCALE GENOMIC DNA]</scope>
    <source>
        <strain evidence="2">SPO-2</strain>
    </source>
</reference>
<evidence type="ECO:0000313" key="2">
    <source>
        <dbReference type="EMBL" id="KAI6659558.1"/>
    </source>
</evidence>
<name>A0AAV7KFB3_9METZ</name>
<protein>
    <submittedName>
        <fullName evidence="2">Uncharacterized protein</fullName>
    </submittedName>
</protein>
<proteinExistence type="predicted"/>
<gene>
    <name evidence="2" type="ORF">LOD99_14481</name>
</gene>
<evidence type="ECO:0000256" key="1">
    <source>
        <dbReference type="SAM" id="Coils"/>
    </source>
</evidence>
<dbReference type="AlphaFoldDB" id="A0AAV7KFB3"/>
<evidence type="ECO:0000313" key="3">
    <source>
        <dbReference type="Proteomes" id="UP001165289"/>
    </source>
</evidence>
<dbReference type="EMBL" id="JAKMXF010000055">
    <property type="protein sequence ID" value="KAI6659558.1"/>
    <property type="molecule type" value="Genomic_DNA"/>
</dbReference>